<reference evidence="9" key="1">
    <citation type="submission" date="2022-06" db="EMBL/GenBank/DDBJ databases">
        <authorList>
            <person name="Berger JAMES D."/>
            <person name="Berger JAMES D."/>
        </authorList>
    </citation>
    <scope>NUCLEOTIDE SEQUENCE [LARGE SCALE GENOMIC DNA]</scope>
</reference>
<dbReference type="PROSITE" id="PS51257">
    <property type="entry name" value="PROKAR_LIPOPROTEIN"/>
    <property type="match status" value="1"/>
</dbReference>
<dbReference type="Pfam" id="PF01135">
    <property type="entry name" value="PCMT"/>
    <property type="match status" value="1"/>
</dbReference>
<keyword evidence="6" id="KW-0808">Transferase</keyword>
<evidence type="ECO:0000256" key="2">
    <source>
        <dbReference type="ARBA" id="ARBA00005369"/>
    </source>
</evidence>
<proteinExistence type="inferred from homology"/>
<evidence type="ECO:0000256" key="3">
    <source>
        <dbReference type="ARBA" id="ARBA00011890"/>
    </source>
</evidence>
<comment type="subcellular location">
    <subcellularLocation>
        <location evidence="1">Cytoplasm</location>
    </subcellularLocation>
</comment>
<dbReference type="Proteomes" id="UP000050795">
    <property type="component" value="Unassembled WGS sequence"/>
</dbReference>
<evidence type="ECO:0000256" key="7">
    <source>
        <dbReference type="ARBA" id="ARBA00022691"/>
    </source>
</evidence>
<evidence type="ECO:0000313" key="9">
    <source>
        <dbReference type="Proteomes" id="UP000050795"/>
    </source>
</evidence>
<dbReference type="GO" id="GO:0032259">
    <property type="term" value="P:methylation"/>
    <property type="evidence" value="ECO:0007669"/>
    <property type="project" value="UniProtKB-KW"/>
</dbReference>
<dbReference type="PANTHER" id="PTHR11579:SF0">
    <property type="entry name" value="PROTEIN-L-ISOASPARTATE(D-ASPARTATE) O-METHYLTRANSFERASE"/>
    <property type="match status" value="1"/>
</dbReference>
<dbReference type="SUPFAM" id="SSF53335">
    <property type="entry name" value="S-adenosyl-L-methionine-dependent methyltransferases"/>
    <property type="match status" value="1"/>
</dbReference>
<keyword evidence="8" id="KW-0732">Signal</keyword>
<dbReference type="PANTHER" id="PTHR11579">
    <property type="entry name" value="PROTEIN-L-ISOASPARTATE O-METHYLTRANSFERASE"/>
    <property type="match status" value="1"/>
</dbReference>
<sequence>MDWFKVLYVAAIVLIFQSCVTACVTNEKEHRKLILRLKTSDYIESVMLLTDRGCFVKKDPYSHRSQLIGHGGSILDPHTHAVILDYLSLSLTGGARALVLESGSGYLSACLSLMTGRNGVTISVPPNPQLLALAKENIQSWLIYEKTVKTLGIKLGEQIKFMSRNDPRTWLSSGPYNGIFVHNMGGARSVSEVSLDIFYYFRSL</sequence>
<evidence type="ECO:0000256" key="6">
    <source>
        <dbReference type="ARBA" id="ARBA00022679"/>
    </source>
</evidence>
<protein>
    <recommendedName>
        <fullName evidence="3">protein-L-isoaspartate(D-aspartate) O-methyltransferase</fullName>
        <ecNumber evidence="3">2.1.1.77</ecNumber>
    </recommendedName>
</protein>
<keyword evidence="7" id="KW-0949">S-adenosyl-L-methionine</keyword>
<evidence type="ECO:0000256" key="1">
    <source>
        <dbReference type="ARBA" id="ARBA00004496"/>
    </source>
</evidence>
<feature type="signal peptide" evidence="8">
    <location>
        <begin position="1"/>
        <end position="22"/>
    </location>
</feature>
<comment type="similarity">
    <text evidence="2">Belongs to the methyltransferase superfamily. L-isoaspartyl/D-aspartyl protein methyltransferase family.</text>
</comment>
<evidence type="ECO:0000256" key="8">
    <source>
        <dbReference type="SAM" id="SignalP"/>
    </source>
</evidence>
<evidence type="ECO:0000256" key="5">
    <source>
        <dbReference type="ARBA" id="ARBA00022603"/>
    </source>
</evidence>
<feature type="chain" id="PRO_5041654334" description="protein-L-isoaspartate(D-aspartate) O-methyltransferase" evidence="8">
    <location>
        <begin position="23"/>
        <end position="204"/>
    </location>
</feature>
<keyword evidence="9" id="KW-1185">Reference proteome</keyword>
<dbReference type="GO" id="GO:0005737">
    <property type="term" value="C:cytoplasm"/>
    <property type="evidence" value="ECO:0007669"/>
    <property type="project" value="UniProtKB-SubCell"/>
</dbReference>
<dbReference type="WBParaSite" id="TREG1_114730.1">
    <property type="protein sequence ID" value="TREG1_114730.1"/>
    <property type="gene ID" value="TREG1_114730"/>
</dbReference>
<dbReference type="InterPro" id="IPR000682">
    <property type="entry name" value="PCMT"/>
</dbReference>
<evidence type="ECO:0000313" key="10">
    <source>
        <dbReference type="WBParaSite" id="TREG1_114730.1"/>
    </source>
</evidence>
<dbReference type="AlphaFoldDB" id="A0AA85IQH4"/>
<dbReference type="Gene3D" id="3.40.50.150">
    <property type="entry name" value="Vaccinia Virus protein VP39"/>
    <property type="match status" value="1"/>
</dbReference>
<organism evidence="9 10">
    <name type="scientific">Trichobilharzia regenti</name>
    <name type="common">Nasal bird schistosome</name>
    <dbReference type="NCBI Taxonomy" id="157069"/>
    <lineage>
        <taxon>Eukaryota</taxon>
        <taxon>Metazoa</taxon>
        <taxon>Spiralia</taxon>
        <taxon>Lophotrochozoa</taxon>
        <taxon>Platyhelminthes</taxon>
        <taxon>Trematoda</taxon>
        <taxon>Digenea</taxon>
        <taxon>Strigeidida</taxon>
        <taxon>Schistosomatoidea</taxon>
        <taxon>Schistosomatidae</taxon>
        <taxon>Trichobilharzia</taxon>
    </lineage>
</organism>
<keyword evidence="4" id="KW-0963">Cytoplasm</keyword>
<evidence type="ECO:0000256" key="4">
    <source>
        <dbReference type="ARBA" id="ARBA00022490"/>
    </source>
</evidence>
<reference evidence="10" key="2">
    <citation type="submission" date="2023-11" db="UniProtKB">
        <authorList>
            <consortium name="WormBaseParasite"/>
        </authorList>
    </citation>
    <scope>IDENTIFICATION</scope>
</reference>
<dbReference type="GO" id="GO:0004719">
    <property type="term" value="F:protein-L-isoaspartate (D-aspartate) O-methyltransferase activity"/>
    <property type="evidence" value="ECO:0007669"/>
    <property type="project" value="UniProtKB-EC"/>
</dbReference>
<keyword evidence="5" id="KW-0489">Methyltransferase</keyword>
<dbReference type="InterPro" id="IPR029063">
    <property type="entry name" value="SAM-dependent_MTases_sf"/>
</dbReference>
<accession>A0AA85IQH4</accession>
<dbReference type="EC" id="2.1.1.77" evidence="3"/>
<name>A0AA85IQH4_TRIRE</name>